<dbReference type="SUPFAM" id="SSF143885">
    <property type="entry name" value="RGC domain-like"/>
    <property type="match status" value="1"/>
</dbReference>
<protein>
    <submittedName>
        <fullName evidence="4">Uncharacterized protein</fullName>
    </submittedName>
</protein>
<dbReference type="Pfam" id="PF00616">
    <property type="entry name" value="RasGAP"/>
    <property type="match status" value="1"/>
</dbReference>
<dbReference type="EMBL" id="JARPMG010000002">
    <property type="protein sequence ID" value="KAJ8103139.1"/>
    <property type="molecule type" value="Genomic_DNA"/>
</dbReference>
<dbReference type="Pfam" id="PF03836">
    <property type="entry name" value="RasGAP_C"/>
    <property type="match status" value="1"/>
</dbReference>
<dbReference type="SUPFAM" id="SSF48350">
    <property type="entry name" value="GTPase activation domain, GAP"/>
    <property type="match status" value="1"/>
</dbReference>
<dbReference type="Proteomes" id="UP001217417">
    <property type="component" value="Unassembled WGS sequence"/>
</dbReference>
<dbReference type="GO" id="GO:0051015">
    <property type="term" value="F:actin filament binding"/>
    <property type="evidence" value="ECO:0007669"/>
    <property type="project" value="TreeGrafter"/>
</dbReference>
<feature type="domain" description="Ras-GAP" evidence="2">
    <location>
        <begin position="895"/>
        <end position="1110"/>
    </location>
</feature>
<dbReference type="GO" id="GO:1903479">
    <property type="term" value="P:mitotic actomyosin contractile ring assembly actin filament organization"/>
    <property type="evidence" value="ECO:0007669"/>
    <property type="project" value="TreeGrafter"/>
</dbReference>
<dbReference type="GeneID" id="80881980"/>
<dbReference type="SUPFAM" id="SSF47576">
    <property type="entry name" value="Calponin-homology domain, CH-domain"/>
    <property type="match status" value="1"/>
</dbReference>
<reference evidence="4" key="1">
    <citation type="submission" date="2023-03" db="EMBL/GenBank/DDBJ databases">
        <title>Near-Complete genome sequence of Lipomyces tetrasporous NRRL Y-64009, an oleaginous yeast capable of growing on lignocellulosic hydrolysates.</title>
        <authorList>
            <consortium name="Lawrence Berkeley National Laboratory"/>
            <person name="Jagtap S.S."/>
            <person name="Liu J.-J."/>
            <person name="Walukiewicz H.E."/>
            <person name="Pangilinan J."/>
            <person name="Lipzen A."/>
            <person name="Ahrendt S."/>
            <person name="Koriabine M."/>
            <person name="Cobaugh K."/>
            <person name="Salamov A."/>
            <person name="Yoshinaga Y."/>
            <person name="Ng V."/>
            <person name="Daum C."/>
            <person name="Grigoriev I.V."/>
            <person name="Slininger P.J."/>
            <person name="Dien B.S."/>
            <person name="Jin Y.-S."/>
            <person name="Rao C.V."/>
        </authorList>
    </citation>
    <scope>NUCLEOTIDE SEQUENCE</scope>
    <source>
        <strain evidence="4">NRRL Y-64009</strain>
    </source>
</reference>
<dbReference type="PANTHER" id="PTHR14149:SF14">
    <property type="entry name" value="CALPONIN-HOMOLOGY (CH) DOMAIN-CONTAINING PROTEIN"/>
    <property type="match status" value="1"/>
</dbReference>
<accession>A0AAD7QXB1</accession>
<evidence type="ECO:0000256" key="1">
    <source>
        <dbReference type="SAM" id="MobiDB-lite"/>
    </source>
</evidence>
<dbReference type="InterPro" id="IPR008936">
    <property type="entry name" value="Rho_GTPase_activation_prot"/>
</dbReference>
<evidence type="ECO:0000313" key="4">
    <source>
        <dbReference type="EMBL" id="KAJ8103139.1"/>
    </source>
</evidence>
<dbReference type="GO" id="GO:0005096">
    <property type="term" value="F:GTPase activator activity"/>
    <property type="evidence" value="ECO:0007669"/>
    <property type="project" value="TreeGrafter"/>
</dbReference>
<evidence type="ECO:0000259" key="3">
    <source>
        <dbReference type="PROSITE" id="PS50021"/>
    </source>
</evidence>
<feature type="region of interest" description="Disordered" evidence="1">
    <location>
        <begin position="260"/>
        <end position="282"/>
    </location>
</feature>
<dbReference type="RefSeq" id="XP_056046589.1">
    <property type="nucleotide sequence ID" value="XM_056186814.1"/>
</dbReference>
<dbReference type="PROSITE" id="PS00509">
    <property type="entry name" value="RAS_GTPASE_ACTIV_1"/>
    <property type="match status" value="1"/>
</dbReference>
<dbReference type="InterPro" id="IPR023152">
    <property type="entry name" value="RasGAP_CS"/>
</dbReference>
<dbReference type="SMART" id="SM00015">
    <property type="entry name" value="IQ"/>
    <property type="match status" value="11"/>
</dbReference>
<evidence type="ECO:0000313" key="5">
    <source>
        <dbReference type="Proteomes" id="UP001217417"/>
    </source>
</evidence>
<dbReference type="InterPro" id="IPR001715">
    <property type="entry name" value="CH_dom"/>
</dbReference>
<dbReference type="CDD" id="cd21206">
    <property type="entry name" value="CH_IQGAP"/>
    <property type="match status" value="1"/>
</dbReference>
<dbReference type="SMART" id="SM00323">
    <property type="entry name" value="RasGAP"/>
    <property type="match status" value="1"/>
</dbReference>
<dbReference type="Pfam" id="PF00612">
    <property type="entry name" value="IQ"/>
    <property type="match status" value="1"/>
</dbReference>
<proteinExistence type="predicted"/>
<dbReference type="SMART" id="SM00033">
    <property type="entry name" value="CH"/>
    <property type="match status" value="1"/>
</dbReference>
<evidence type="ECO:0000259" key="2">
    <source>
        <dbReference type="PROSITE" id="PS50018"/>
    </source>
</evidence>
<sequence length="1531" mass="176182">MSGPLTPITSSHINSSPAKTGLGRLKDIDDLSALKLSSIDHFRNLAQSAIGGSELTIPGVTTESEDVTGLQGRIRLQKTRNADSSISMSRNWMDKQRKVLQAYEYLCHIGEAKEWIEACVGEGIPAVVELEEALRDGVILAQVAKVFAPHLVKKIFRAPKLQWLHSNNIHIFFRFLDEVEMPELFRFEFTDLYDKKNIPKVIYCIHALSYILSSNGLAPEIDDLVGKLEFSEDEIRDTQRGLDAAGISLPNFKAVVRHFDDSDTPTSRRPSIPHDPVSKESEEERLERELIDSLDSVILLQSVIRGSIERSLLRSRWERLEGFEPFIVDMQARIRGAHTRLNFRSLWARHEQNTFAVELQTYVRRFLVQQKLAGKLNEIESNRRILVHVQAGIRGAAVRKRIEIANRRLYREQHSIVQLQSFSRRFLRDVRRKRDTAAIDNKKTSILDLQAYVRGCLLRRELDKTMIDLHNDKTINRVRELQSIIRGSTYRMKLDRVKAELQFALSRLDDLKARIRGSLVRANITADCFGLIEFGEKIPVLQSRIRGMLTRRNIYEIVAEMQDSLSELVLLQSESRGALVRDSVNGQRDRLSECVDNILILQSHIRGVRGRFQYYHALRSVDETEDVVVIPLQSLIRGSLVRDQYFAIIGRLSKHAEVIINLQSLIRGALLRADYRIFTRDLESETGSVSELQTLARGAIVRRKFNERRKQFEKNMGEVIKIQSFIRAKQQSRAYKALTSGKNPPLATVKNFIHLLTDSDLDFEEEVEFEKLRKQVVDEVHRNEQLEQFIDQLDVKIALLVKNKITLDEVIKHQHGAMPKSWSSSNSDPFDLKSLNKASRRRLELYQGLFFVLQTQPAYLCRLFNGIKEIRVTEMDMKSVESCIMSLFGYAQNRREEFFLLKLISQSMCETLKMTDSIQEFVKSNYMWTRLLSSYTRGPAERQYLCELVGPLVKSIIREEDMDLETDPLTIYHASINNEELMTGKRSTRDHNVVVDVAIRDPGTRATYIKNLQCLRDFVVQFLKMLTQNVDSMPYGIRYLGRELFASLQKSFPSETEDRLLSVTGNILYYRYMNAAVVAPDMVGIHNSPLTQLQKKNLSQLGRIITQVSTGKLFTEEYVFLQPLNVNLTAYITDMRETVRELIHVPDPEVNFDLDQFDDLTATKRPTLYVKMTDIHFLHSILIKYLEFMAPDQSDPLKDAVKELGPVPSTSNEILNISRLTEVKLDLNPGFIRVEDPESEVNSLTTEAKRCLLYVIRVQTGSNLLEILIKQVTDEDERKYRVLLAEEQESKSGATSYSSDNSLGDLSQLTYRDLKVIALEKVIELENLGKITRKNHFQDLLNSIATDIRTKRNRRIRRQKELESVTQTVGHLADKEQYLRTQLRSYNDYIEQAMSTLQAKKGKRKAILPFTKQYFHMRELQKTGRVPKFGSFKYSASKLFEKGVLTEVVGFIDKQYDKIDFTISSDQVGVFFVEASQGSIALPAGSVELTLDELLDKQYNNQQYLKLFDDMAIFNTNILLHLIFKKFYRDG</sequence>
<dbReference type="GO" id="GO:0110085">
    <property type="term" value="C:mitotic actomyosin contractile ring"/>
    <property type="evidence" value="ECO:0007669"/>
    <property type="project" value="TreeGrafter"/>
</dbReference>
<dbReference type="PROSITE" id="PS50018">
    <property type="entry name" value="RAS_GTPASE_ACTIV_2"/>
    <property type="match status" value="1"/>
</dbReference>
<dbReference type="InterPro" id="IPR036872">
    <property type="entry name" value="CH_dom_sf"/>
</dbReference>
<dbReference type="Pfam" id="PF00307">
    <property type="entry name" value="CH"/>
    <property type="match status" value="1"/>
</dbReference>
<dbReference type="InterPro" id="IPR000593">
    <property type="entry name" value="RasGAP_C"/>
</dbReference>
<keyword evidence="5" id="KW-1185">Reference proteome</keyword>
<organism evidence="4 5">
    <name type="scientific">Lipomyces tetrasporus</name>
    <dbReference type="NCBI Taxonomy" id="54092"/>
    <lineage>
        <taxon>Eukaryota</taxon>
        <taxon>Fungi</taxon>
        <taxon>Dikarya</taxon>
        <taxon>Ascomycota</taxon>
        <taxon>Saccharomycotina</taxon>
        <taxon>Lipomycetes</taxon>
        <taxon>Lipomycetales</taxon>
        <taxon>Lipomycetaceae</taxon>
        <taxon>Lipomyces</taxon>
    </lineage>
</organism>
<name>A0AAD7QXB1_9ASCO</name>
<dbReference type="PROSITE" id="PS50021">
    <property type="entry name" value="CH"/>
    <property type="match status" value="1"/>
</dbReference>
<dbReference type="InterPro" id="IPR001936">
    <property type="entry name" value="RasGAP_dom"/>
</dbReference>
<dbReference type="PANTHER" id="PTHR14149">
    <property type="entry name" value="RAS GTPASE-ACTIVATING PROTEIN WITH IQ MOTIF"/>
    <property type="match status" value="1"/>
</dbReference>
<dbReference type="Gene3D" id="1.10.418.10">
    <property type="entry name" value="Calponin-like domain"/>
    <property type="match status" value="1"/>
</dbReference>
<feature type="domain" description="Calponin-homology (CH)" evidence="3">
    <location>
        <begin position="106"/>
        <end position="212"/>
    </location>
</feature>
<comment type="caution">
    <text evidence="4">The sequence shown here is derived from an EMBL/GenBank/DDBJ whole genome shotgun (WGS) entry which is preliminary data.</text>
</comment>
<dbReference type="GO" id="GO:0005516">
    <property type="term" value="F:calmodulin binding"/>
    <property type="evidence" value="ECO:0007669"/>
    <property type="project" value="TreeGrafter"/>
</dbReference>
<dbReference type="GO" id="GO:0007165">
    <property type="term" value="P:signal transduction"/>
    <property type="evidence" value="ECO:0007669"/>
    <property type="project" value="UniProtKB-ARBA"/>
</dbReference>
<dbReference type="InterPro" id="IPR000048">
    <property type="entry name" value="IQ_motif_EF-hand-BS"/>
</dbReference>
<dbReference type="Gene3D" id="1.10.506.10">
    <property type="entry name" value="GTPase Activation - p120gap, domain 1"/>
    <property type="match status" value="1"/>
</dbReference>
<dbReference type="PROSITE" id="PS50096">
    <property type="entry name" value="IQ"/>
    <property type="match status" value="8"/>
</dbReference>
<gene>
    <name evidence="4" type="ORF">POJ06DRAFT_246698</name>
</gene>